<protein>
    <submittedName>
        <fullName evidence="1">Uncharacterized protein</fullName>
    </submittedName>
</protein>
<gene>
    <name evidence="1" type="ORF">L484_025275</name>
</gene>
<dbReference type="Proteomes" id="UP000030645">
    <property type="component" value="Unassembled WGS sequence"/>
</dbReference>
<dbReference type="EMBL" id="KE345646">
    <property type="protein sequence ID" value="EXC10691.1"/>
    <property type="molecule type" value="Genomic_DNA"/>
</dbReference>
<sequence>MSLPVKGIVKKSMPRSNSNGVVAFQEIEPKGDWSVGGEAFEFDVEDLKGNCGPSLEAFEGDFRSPKGKEF</sequence>
<organism evidence="1 2">
    <name type="scientific">Morus notabilis</name>
    <dbReference type="NCBI Taxonomy" id="981085"/>
    <lineage>
        <taxon>Eukaryota</taxon>
        <taxon>Viridiplantae</taxon>
        <taxon>Streptophyta</taxon>
        <taxon>Embryophyta</taxon>
        <taxon>Tracheophyta</taxon>
        <taxon>Spermatophyta</taxon>
        <taxon>Magnoliopsida</taxon>
        <taxon>eudicotyledons</taxon>
        <taxon>Gunneridae</taxon>
        <taxon>Pentapetalae</taxon>
        <taxon>rosids</taxon>
        <taxon>fabids</taxon>
        <taxon>Rosales</taxon>
        <taxon>Moraceae</taxon>
        <taxon>Moreae</taxon>
        <taxon>Morus</taxon>
    </lineage>
</organism>
<name>W9SIT4_9ROSA</name>
<keyword evidence="2" id="KW-1185">Reference proteome</keyword>
<accession>W9SIT4</accession>
<evidence type="ECO:0000313" key="2">
    <source>
        <dbReference type="Proteomes" id="UP000030645"/>
    </source>
</evidence>
<reference evidence="2" key="1">
    <citation type="submission" date="2013-01" db="EMBL/GenBank/DDBJ databases">
        <title>Draft Genome Sequence of a Mulberry Tree, Morus notabilis C.K. Schneid.</title>
        <authorList>
            <person name="He N."/>
            <person name="Zhao S."/>
        </authorList>
    </citation>
    <scope>NUCLEOTIDE SEQUENCE</scope>
</reference>
<evidence type="ECO:0000313" key="1">
    <source>
        <dbReference type="EMBL" id="EXC10691.1"/>
    </source>
</evidence>
<proteinExistence type="predicted"/>
<dbReference type="AlphaFoldDB" id="W9SIT4"/>